<evidence type="ECO:0000259" key="4">
    <source>
        <dbReference type="Pfam" id="PF07678"/>
    </source>
</evidence>
<dbReference type="SUPFAM" id="SSF48239">
    <property type="entry name" value="Terpenoid cyclases/Protein prenyltransferases"/>
    <property type="match status" value="1"/>
</dbReference>
<gene>
    <name evidence="7" type="ORF">DAPPUDRAFT_99793</name>
</gene>
<dbReference type="PANTHER" id="PTHR11412:SF136">
    <property type="entry name" value="CD109 ANTIGEN"/>
    <property type="match status" value="1"/>
</dbReference>
<evidence type="ECO:0000313" key="7">
    <source>
        <dbReference type="EMBL" id="EFX83945.1"/>
    </source>
</evidence>
<dbReference type="Gene3D" id="2.60.40.10">
    <property type="entry name" value="Immunoglobulins"/>
    <property type="match status" value="1"/>
</dbReference>
<dbReference type="OrthoDB" id="2142040at2759"/>
<dbReference type="InterPro" id="IPR022041">
    <property type="entry name" value="Methyltransf_FA"/>
</dbReference>
<accession>E9G8A9</accession>
<feature type="domain" description="Farnesoic acid O-methyl transferase" evidence="6">
    <location>
        <begin position="491"/>
        <end position="635"/>
    </location>
</feature>
<dbReference type="Proteomes" id="UP000000305">
    <property type="component" value="Unassembled WGS sequence"/>
</dbReference>
<dbReference type="InterPro" id="IPR011626">
    <property type="entry name" value="Alpha-macroglobulin_TED"/>
</dbReference>
<dbReference type="AlphaFoldDB" id="E9G8A9"/>
<keyword evidence="8" id="KW-1185">Reference proteome</keyword>
<feature type="domain" description="Alpha-2-macroglobulin bait region" evidence="5">
    <location>
        <begin position="104"/>
        <end position="223"/>
    </location>
</feature>
<feature type="domain" description="Alpha-macroglobulin-like TED" evidence="4">
    <location>
        <begin position="718"/>
        <end position="861"/>
    </location>
</feature>
<dbReference type="InParanoid" id="E9G8A9"/>
<dbReference type="InterPro" id="IPR008930">
    <property type="entry name" value="Terpenoid_cyclase/PrenylTrfase"/>
</dbReference>
<sequence length="1200" mass="132922">MSSRRKKKEKSRHNTNTVAVQRREAPLIRRLHRVVHGTLKSIEGQPLDSQFVLASHSLGVSTWPESGDSGGNCNVQLFSQNGKYRFTEGETLHLSIYSGCKLVGNRINYAVISRSSGHVISWGQEYLVAMTAGSIVQTGNQSDADDESKWAAELNLSIPVIYEMIPRAIVTVFFSHDDGQHLASSSLDVQVYNNVETKVTVVGVKGNKVRVNMTLKLGSYHCLFGSWADKGMANSAEVQSPKLLGPSIETDRFLRLLPKFQAPPTPWQLFGQSSELWFVQCFDPSESTTKEMDLVVASGSDPQLTLLTVDRNGRVRQSSPVTILIKPVDWSIDFQLPESVRVGEELVVDVTLTNRFQNCSQTQLQMALTGGAGFVANGKKYLQQPACLAPKSRAVYRVGILVNELSPLVTLTVQLKGSSSGACCAPSQVINLDVHLEQMETLPVSKSVRVSSTEFQHSQSDSYLFCLEENVFVSNASSFKYEVLPLGSHVKTIVFQASAPADLRVVLGSSDKFDDDEAISYHLVMGGEDNMYSWISKQMNGLSEIKTKIATPKILRQDRLQTFWISWDQIKLGRKKRNKPSIPLADQNRWLLSFGKGSHIGVRPLASIPLEAGDTPFRYIGFSTSWGFRGFFRVWGADGAIDQTTRTLNVPKPVPGRVSGEQAEITVKGGIASSLDDMWSATGSTDPSTLGTVLERFHHNQYAKKPAGKEDTSWNGILQNILSFRSADGSFHDADGPSDLRLTALTVHALSSITLQRYSDPDLLKSALTWMHGQQNDDGSFADGPNVTQSQRIETTAFILTCLSDVQHDDIVLFQVSSAAQRFLERELAASREMKTIVPIATAVLVSHSSAWPETLAKLDSVYDELIDCYLNDRKQCLNEMTYALTAYSHQNTPDKVLEMVRILVSAPWQTLHPLDKLRMMKAWSKYSQVLNDPVRNLNMRLTFQNGEVTLIQSHHLSNESALGNASTPPQMDYDEENVIAGTSDNETRSESQEEQQNVRMHTPALTYDIPSLPQNVEVTLSGTGCAIIQTKVYWKTVEPPIVDGSLLSLYTSVESVGLDENEEPPMALNATICVHWNGTSSTDLKIRLEMFSSYVVSSLDAEDNSSEIGLKKLPNSEVVVDIAQVNPNCGRCFRLRAGRTGLVRNIQPGRIDLWEKNRPQFHHHWLLHGPDNSTLWAGTRSSIDHSNKWLAAKPQTCSS</sequence>
<dbReference type="EMBL" id="GL732535">
    <property type="protein sequence ID" value="EFX83945.1"/>
    <property type="molecule type" value="Genomic_DNA"/>
</dbReference>
<dbReference type="Pfam" id="PF07703">
    <property type="entry name" value="A2M_BRD"/>
    <property type="match status" value="1"/>
</dbReference>
<evidence type="ECO:0000313" key="8">
    <source>
        <dbReference type="Proteomes" id="UP000000305"/>
    </source>
</evidence>
<dbReference type="KEGG" id="dpx:DAPPUDRAFT_99793"/>
<feature type="region of interest" description="Disordered" evidence="3">
    <location>
        <begin position="984"/>
        <end position="1004"/>
    </location>
</feature>
<evidence type="ECO:0000256" key="2">
    <source>
        <dbReference type="ARBA" id="ARBA00022966"/>
    </source>
</evidence>
<dbReference type="GO" id="GO:0005615">
    <property type="term" value="C:extracellular space"/>
    <property type="evidence" value="ECO:0007669"/>
    <property type="project" value="InterPro"/>
</dbReference>
<dbReference type="Pfam" id="PF07678">
    <property type="entry name" value="TED_complement"/>
    <property type="match status" value="1"/>
</dbReference>
<dbReference type="Pfam" id="PF12248">
    <property type="entry name" value="Methyltransf_FA"/>
    <property type="match status" value="1"/>
</dbReference>
<dbReference type="PhylomeDB" id="E9G8A9"/>
<organism evidence="7 8">
    <name type="scientific">Daphnia pulex</name>
    <name type="common">Water flea</name>
    <dbReference type="NCBI Taxonomy" id="6669"/>
    <lineage>
        <taxon>Eukaryota</taxon>
        <taxon>Metazoa</taxon>
        <taxon>Ecdysozoa</taxon>
        <taxon>Arthropoda</taxon>
        <taxon>Crustacea</taxon>
        <taxon>Branchiopoda</taxon>
        <taxon>Diplostraca</taxon>
        <taxon>Cladocera</taxon>
        <taxon>Anomopoda</taxon>
        <taxon>Daphniidae</taxon>
        <taxon>Daphnia</taxon>
    </lineage>
</organism>
<protein>
    <recommendedName>
        <fullName evidence="9">Alpha-2-macroglobulin domain-containing protein</fullName>
    </recommendedName>
</protein>
<dbReference type="PANTHER" id="PTHR11412">
    <property type="entry name" value="MACROGLOBULIN / COMPLEMENT"/>
    <property type="match status" value="1"/>
</dbReference>
<keyword evidence="2" id="KW-0882">Thioester bond</keyword>
<dbReference type="InterPro" id="IPR050473">
    <property type="entry name" value="A2M/Complement_sys"/>
</dbReference>
<evidence type="ECO:0000256" key="3">
    <source>
        <dbReference type="SAM" id="MobiDB-lite"/>
    </source>
</evidence>
<dbReference type="HOGENOM" id="CLU_002421_0_0_1"/>
<dbReference type="STRING" id="6669.E9G8A9"/>
<dbReference type="InterPro" id="IPR013783">
    <property type="entry name" value="Ig-like_fold"/>
</dbReference>
<evidence type="ECO:0000259" key="6">
    <source>
        <dbReference type="Pfam" id="PF12248"/>
    </source>
</evidence>
<dbReference type="Gene3D" id="1.50.10.20">
    <property type="match status" value="1"/>
</dbReference>
<reference evidence="7 8" key="1">
    <citation type="journal article" date="2011" name="Science">
        <title>The ecoresponsive genome of Daphnia pulex.</title>
        <authorList>
            <person name="Colbourne J.K."/>
            <person name="Pfrender M.E."/>
            <person name="Gilbert D."/>
            <person name="Thomas W.K."/>
            <person name="Tucker A."/>
            <person name="Oakley T.H."/>
            <person name="Tokishita S."/>
            <person name="Aerts A."/>
            <person name="Arnold G.J."/>
            <person name="Basu M.K."/>
            <person name="Bauer D.J."/>
            <person name="Caceres C.E."/>
            <person name="Carmel L."/>
            <person name="Casola C."/>
            <person name="Choi J.H."/>
            <person name="Detter J.C."/>
            <person name="Dong Q."/>
            <person name="Dusheyko S."/>
            <person name="Eads B.D."/>
            <person name="Frohlich T."/>
            <person name="Geiler-Samerotte K.A."/>
            <person name="Gerlach D."/>
            <person name="Hatcher P."/>
            <person name="Jogdeo S."/>
            <person name="Krijgsveld J."/>
            <person name="Kriventseva E.V."/>
            <person name="Kultz D."/>
            <person name="Laforsch C."/>
            <person name="Lindquist E."/>
            <person name="Lopez J."/>
            <person name="Manak J.R."/>
            <person name="Muller J."/>
            <person name="Pangilinan J."/>
            <person name="Patwardhan R.P."/>
            <person name="Pitluck S."/>
            <person name="Pritham E.J."/>
            <person name="Rechtsteiner A."/>
            <person name="Rho M."/>
            <person name="Rogozin I.B."/>
            <person name="Sakarya O."/>
            <person name="Salamov A."/>
            <person name="Schaack S."/>
            <person name="Shapiro H."/>
            <person name="Shiga Y."/>
            <person name="Skalitzky C."/>
            <person name="Smith Z."/>
            <person name="Souvorov A."/>
            <person name="Sung W."/>
            <person name="Tang Z."/>
            <person name="Tsuchiya D."/>
            <person name="Tu H."/>
            <person name="Vos H."/>
            <person name="Wang M."/>
            <person name="Wolf Y.I."/>
            <person name="Yamagata H."/>
            <person name="Yamada T."/>
            <person name="Ye Y."/>
            <person name="Shaw J.R."/>
            <person name="Andrews J."/>
            <person name="Crease T.J."/>
            <person name="Tang H."/>
            <person name="Lucas S.M."/>
            <person name="Robertson H.M."/>
            <person name="Bork P."/>
            <person name="Koonin E.V."/>
            <person name="Zdobnov E.M."/>
            <person name="Grigoriev I.V."/>
            <person name="Lynch M."/>
            <person name="Boore J.L."/>
        </authorList>
    </citation>
    <scope>NUCLEOTIDE SEQUENCE [LARGE SCALE GENOMIC DNA]</scope>
</reference>
<evidence type="ECO:0008006" key="9">
    <source>
        <dbReference type="Google" id="ProtNLM"/>
    </source>
</evidence>
<evidence type="ECO:0000259" key="5">
    <source>
        <dbReference type="Pfam" id="PF07703"/>
    </source>
</evidence>
<keyword evidence="1" id="KW-0732">Signal</keyword>
<evidence type="ECO:0000256" key="1">
    <source>
        <dbReference type="ARBA" id="ARBA00022729"/>
    </source>
</evidence>
<proteinExistence type="predicted"/>
<dbReference type="eggNOG" id="KOG1366">
    <property type="taxonomic scope" value="Eukaryota"/>
</dbReference>
<dbReference type="InterPro" id="IPR011625">
    <property type="entry name" value="A2M_N_BRD"/>
</dbReference>
<name>E9G8A9_DAPPU</name>